<dbReference type="EMBL" id="AVOT02089538">
    <property type="protein sequence ID" value="MBW0572136.1"/>
    <property type="molecule type" value="Genomic_DNA"/>
</dbReference>
<keyword evidence="2" id="KW-1185">Reference proteome</keyword>
<proteinExistence type="predicted"/>
<name>A0A9Q3PT17_9BASI</name>
<protein>
    <submittedName>
        <fullName evidence="1">Uncharacterized protein</fullName>
    </submittedName>
</protein>
<reference evidence="1" key="1">
    <citation type="submission" date="2021-03" db="EMBL/GenBank/DDBJ databases">
        <title>Draft genome sequence of rust myrtle Austropuccinia psidii MF-1, a brazilian biotype.</title>
        <authorList>
            <person name="Quecine M.C."/>
            <person name="Pachon D.M.R."/>
            <person name="Bonatelli M.L."/>
            <person name="Correr F.H."/>
            <person name="Franceschini L.M."/>
            <person name="Leite T.F."/>
            <person name="Margarido G.R.A."/>
            <person name="Almeida C.A."/>
            <person name="Ferrarezi J.A."/>
            <person name="Labate C.A."/>
        </authorList>
    </citation>
    <scope>NUCLEOTIDE SEQUENCE</scope>
    <source>
        <strain evidence="1">MF-1</strain>
    </source>
</reference>
<accession>A0A9Q3PT17</accession>
<sequence length="249" mass="28378">MVIKDPQDPKWPKTPMDTIFQSMASGNHQRAPTQLPERFPLTFRGSFLFPQCTPYSKFHKWCIYGIIHHYAPFLLSNPMVTFSGPNQVIQNQVPSPSPIWKEDSSAIQSGNSLAAPRRSFQDPNHLALQRLGCHFLIRTILREILRSYQSFQSVSRHQVLSIPWTTQLVHTGSNQASRMALAQLGQFIFHWGNPVTQLNSQDGQNCIGPIQTVLPDDSPSRISLSVFHIYWPPFITWGLFPQLINIGCW</sequence>
<dbReference type="AlphaFoldDB" id="A0A9Q3PT17"/>
<evidence type="ECO:0000313" key="2">
    <source>
        <dbReference type="Proteomes" id="UP000765509"/>
    </source>
</evidence>
<dbReference type="Proteomes" id="UP000765509">
    <property type="component" value="Unassembled WGS sequence"/>
</dbReference>
<organism evidence="1 2">
    <name type="scientific">Austropuccinia psidii MF-1</name>
    <dbReference type="NCBI Taxonomy" id="1389203"/>
    <lineage>
        <taxon>Eukaryota</taxon>
        <taxon>Fungi</taxon>
        <taxon>Dikarya</taxon>
        <taxon>Basidiomycota</taxon>
        <taxon>Pucciniomycotina</taxon>
        <taxon>Pucciniomycetes</taxon>
        <taxon>Pucciniales</taxon>
        <taxon>Sphaerophragmiaceae</taxon>
        <taxon>Austropuccinia</taxon>
    </lineage>
</organism>
<gene>
    <name evidence="1" type="ORF">O181_111851</name>
</gene>
<evidence type="ECO:0000313" key="1">
    <source>
        <dbReference type="EMBL" id="MBW0572136.1"/>
    </source>
</evidence>
<comment type="caution">
    <text evidence="1">The sequence shown here is derived from an EMBL/GenBank/DDBJ whole genome shotgun (WGS) entry which is preliminary data.</text>
</comment>